<protein>
    <submittedName>
        <fullName evidence="3">Uncharacterized protein</fullName>
    </submittedName>
</protein>
<dbReference type="Pfam" id="PF03372">
    <property type="entry name" value="Exo_endo_phos"/>
    <property type="match status" value="1"/>
</dbReference>
<feature type="domain" description="Secretion system C-terminal sorting" evidence="2">
    <location>
        <begin position="462"/>
        <end position="537"/>
    </location>
</feature>
<organism evidence="3 4">
    <name type="scientific">candidate division LCP-89 bacterium B3_LCP</name>
    <dbReference type="NCBI Taxonomy" id="2012998"/>
    <lineage>
        <taxon>Bacteria</taxon>
        <taxon>Pseudomonadati</taxon>
        <taxon>Bacteria division LCP-89</taxon>
    </lineage>
</organism>
<dbReference type="Gene3D" id="3.60.10.10">
    <property type="entry name" value="Endonuclease/exonuclease/phosphatase"/>
    <property type="match status" value="1"/>
</dbReference>
<gene>
    <name evidence="3" type="ORF">CEE37_14100</name>
</gene>
<evidence type="ECO:0000259" key="1">
    <source>
        <dbReference type="Pfam" id="PF03372"/>
    </source>
</evidence>
<accession>A0A532UQN5</accession>
<dbReference type="InterPro" id="IPR036691">
    <property type="entry name" value="Endo/exonu/phosph_ase_sf"/>
</dbReference>
<evidence type="ECO:0000259" key="2">
    <source>
        <dbReference type="Pfam" id="PF18962"/>
    </source>
</evidence>
<dbReference type="GO" id="GO:0003824">
    <property type="term" value="F:catalytic activity"/>
    <property type="evidence" value="ECO:0007669"/>
    <property type="project" value="InterPro"/>
</dbReference>
<proteinExistence type="predicted"/>
<name>A0A532UQN5_UNCL8</name>
<reference evidence="3 4" key="1">
    <citation type="submission" date="2017-06" db="EMBL/GenBank/DDBJ databases">
        <title>Novel microbial phyla capable of carbon fixation and sulfur reduction in deep-sea sediments.</title>
        <authorList>
            <person name="Huang J."/>
            <person name="Baker B."/>
            <person name="Wang Y."/>
        </authorList>
    </citation>
    <scope>NUCLEOTIDE SEQUENCE [LARGE SCALE GENOMIC DNA]</scope>
    <source>
        <strain evidence="3">B3_LCP</strain>
    </source>
</reference>
<evidence type="ECO:0000313" key="3">
    <source>
        <dbReference type="EMBL" id="TKJ37241.1"/>
    </source>
</evidence>
<dbReference type="Pfam" id="PF18962">
    <property type="entry name" value="Por_Secre_tail"/>
    <property type="match status" value="1"/>
</dbReference>
<dbReference type="AlphaFoldDB" id="A0A532UQN5"/>
<dbReference type="InterPro" id="IPR005135">
    <property type="entry name" value="Endo/exonuclease/phosphatase"/>
</dbReference>
<dbReference type="SUPFAM" id="SSF56219">
    <property type="entry name" value="DNase I-like"/>
    <property type="match status" value="1"/>
</dbReference>
<dbReference type="InterPro" id="IPR026444">
    <property type="entry name" value="Secre_tail"/>
</dbReference>
<dbReference type="NCBIfam" id="TIGR04183">
    <property type="entry name" value="Por_Secre_tail"/>
    <property type="match status" value="1"/>
</dbReference>
<comment type="caution">
    <text evidence="3">The sequence shown here is derived from an EMBL/GenBank/DDBJ whole genome shotgun (WGS) entry which is preliminary data.</text>
</comment>
<dbReference type="EMBL" id="NJBN01000013">
    <property type="protein sequence ID" value="TKJ37241.1"/>
    <property type="molecule type" value="Genomic_DNA"/>
</dbReference>
<sequence length="540" mass="59798">MLKKTTYSLMIIALFAISISAQIRICSYNVLNFPGSTGTERIAHFQTVLDQVQPDLLVCQEMLSDAGSQQFFEGVLDTSVFDRADWVNYGTSEYMLYYKQDLFDLVDIYTVLTDLRNWEIYELEYIGSGSRPNLFIATNHLKASQGSTNENRRLLECESFIDWLNLNPLVGNNLILAGDLNFYYSDEPGYQALLTDSLFIDPIDTPGSWHDNAAFASIHTQSTRVTSFGGGATGGLDDRFDFVLTTPQLMDGSDWEYVDGSYTPYGNDGQHFNQAINDPPNLAVPQNVADALHLATDHLPVYMDIDYLESTPIQVTLTPFNPPIQIPAGGGSFDFNIAANNIGTSTEIVDIWTMVTLPNGTEYGPIINVTDFCLAPGANPDRDRSQAVPSGAPAGSYTYDGYVGIYPNDIWDEDHFDFEKLGSMDGNMALNEWTTWGEVFSGSTTHNNKATLSGDFELHGAYPNPFNPKTVLSFELRVSSLVDLKVYDISGRLVTELVNGWRDAGMHEVMFDGSDLVSGIYLAWLKTSSSCATQKIVLLK</sequence>
<evidence type="ECO:0000313" key="4">
    <source>
        <dbReference type="Proteomes" id="UP000319619"/>
    </source>
</evidence>
<dbReference type="Gene3D" id="2.60.40.4070">
    <property type="match status" value="1"/>
</dbReference>
<dbReference type="Proteomes" id="UP000319619">
    <property type="component" value="Unassembled WGS sequence"/>
</dbReference>
<feature type="domain" description="Endonuclease/exonuclease/phosphatase" evidence="1">
    <location>
        <begin position="26"/>
        <end position="249"/>
    </location>
</feature>